<feature type="compositionally biased region" description="Low complexity" evidence="1">
    <location>
        <begin position="96"/>
        <end position="112"/>
    </location>
</feature>
<evidence type="ECO:0000313" key="3">
    <source>
        <dbReference type="EMBL" id="MBB2175283.1"/>
    </source>
</evidence>
<feature type="chain" id="PRO_5031511989" description="Pentapeptide MXKDX repeat protein" evidence="2">
    <location>
        <begin position="24"/>
        <end position="112"/>
    </location>
</feature>
<accession>A0A7W4J6B8</accession>
<evidence type="ECO:0000256" key="1">
    <source>
        <dbReference type="SAM" id="MobiDB-lite"/>
    </source>
</evidence>
<evidence type="ECO:0000313" key="4">
    <source>
        <dbReference type="Proteomes" id="UP000561066"/>
    </source>
</evidence>
<evidence type="ECO:0000256" key="2">
    <source>
        <dbReference type="SAM" id="SignalP"/>
    </source>
</evidence>
<reference evidence="3 4" key="1">
    <citation type="submission" date="2020-04" db="EMBL/GenBank/DDBJ databases">
        <title>Description of novel Gluconacetobacter.</title>
        <authorList>
            <person name="Sombolestani A."/>
        </authorList>
    </citation>
    <scope>NUCLEOTIDE SEQUENCE [LARGE SCALE GENOMIC DNA]</scope>
    <source>
        <strain evidence="3 4">LMG 21312</strain>
    </source>
</reference>
<protein>
    <recommendedName>
        <fullName evidence="5">Pentapeptide MXKDX repeat protein</fullName>
    </recommendedName>
</protein>
<comment type="caution">
    <text evidence="3">The sequence shown here is derived from an EMBL/GenBank/DDBJ whole genome shotgun (WGS) entry which is preliminary data.</text>
</comment>
<evidence type="ECO:0008006" key="5">
    <source>
        <dbReference type="Google" id="ProtNLM"/>
    </source>
</evidence>
<dbReference type="RefSeq" id="WP_246379243.1">
    <property type="nucleotide sequence ID" value="NZ_JABEQH010000005.1"/>
</dbReference>
<dbReference type="Proteomes" id="UP000561066">
    <property type="component" value="Unassembled WGS sequence"/>
</dbReference>
<keyword evidence="2" id="KW-0732">Signal</keyword>
<gene>
    <name evidence="3" type="ORF">HLH21_04995</name>
</gene>
<dbReference type="EMBL" id="JABEQH010000005">
    <property type="protein sequence ID" value="MBB2175283.1"/>
    <property type="molecule type" value="Genomic_DNA"/>
</dbReference>
<sequence>MFETRVKRALFVALLLTAPAAYARAPGDMDMSGMQDMSGMPGMDHDRMKMDAKMKGMKMKGPSGDCMKMKGMDMLKGQPMSSPDPKMKCGGKGDGMKMPMGPRGMPDAVHDR</sequence>
<keyword evidence="4" id="KW-1185">Reference proteome</keyword>
<feature type="signal peptide" evidence="2">
    <location>
        <begin position="1"/>
        <end position="23"/>
    </location>
</feature>
<feature type="region of interest" description="Disordered" evidence="1">
    <location>
        <begin position="67"/>
        <end position="112"/>
    </location>
</feature>
<dbReference type="AlphaFoldDB" id="A0A7W4J6B8"/>
<name>A0A7W4J6B8_9PROT</name>
<proteinExistence type="predicted"/>
<organism evidence="3 4">
    <name type="scientific">Gluconacetobacter johannae</name>
    <dbReference type="NCBI Taxonomy" id="112140"/>
    <lineage>
        <taxon>Bacteria</taxon>
        <taxon>Pseudomonadati</taxon>
        <taxon>Pseudomonadota</taxon>
        <taxon>Alphaproteobacteria</taxon>
        <taxon>Acetobacterales</taxon>
        <taxon>Acetobacteraceae</taxon>
        <taxon>Gluconacetobacter</taxon>
    </lineage>
</organism>